<accession>R0L5B2</accession>
<sequence>MGKSSSKELLFAKCWMWRWQSWLSPGSAPAVAAEIGLWLSHYMSCWQPHAPSSFSLAAQSHQLNAADWPVTNASGTGVTGAEKVQRMPLFHLSLDAPPPTWLSISPRRETCLPLAFHRLVLSHTLGLSFAYLTQKLQGLSALLSVILQLVVVYTAEFPWGTNFCFKDKIQKSLLHTGCRVHLQMCLQIDFGDLNI</sequence>
<name>R0L5B2_ANAPL</name>
<evidence type="ECO:0000313" key="2">
    <source>
        <dbReference type="Proteomes" id="UP000296049"/>
    </source>
</evidence>
<dbReference type="EMBL" id="KB744300">
    <property type="protein sequence ID" value="EOA95427.1"/>
    <property type="molecule type" value="Genomic_DNA"/>
</dbReference>
<dbReference type="AlphaFoldDB" id="R0L5B2"/>
<keyword evidence="2" id="KW-1185">Reference proteome</keyword>
<reference evidence="2" key="1">
    <citation type="journal article" date="2013" name="Nat. Genet.">
        <title>The duck genome and transcriptome provide insight into an avian influenza virus reservoir species.</title>
        <authorList>
            <person name="Huang Y."/>
            <person name="Li Y."/>
            <person name="Burt D.W."/>
            <person name="Chen H."/>
            <person name="Zhang Y."/>
            <person name="Qian W."/>
            <person name="Kim H."/>
            <person name="Gan S."/>
            <person name="Zhao Y."/>
            <person name="Li J."/>
            <person name="Yi K."/>
            <person name="Feng H."/>
            <person name="Zhu P."/>
            <person name="Li B."/>
            <person name="Liu Q."/>
            <person name="Fairley S."/>
            <person name="Magor K.E."/>
            <person name="Du Z."/>
            <person name="Hu X."/>
            <person name="Goodman L."/>
            <person name="Tafer H."/>
            <person name="Vignal A."/>
            <person name="Lee T."/>
            <person name="Kim K.W."/>
            <person name="Sheng Z."/>
            <person name="An Y."/>
            <person name="Searle S."/>
            <person name="Herrero J."/>
            <person name="Groenen M.A."/>
            <person name="Crooijmans R.P."/>
            <person name="Faraut T."/>
            <person name="Cai Q."/>
            <person name="Webster R.G."/>
            <person name="Aldridge J.R."/>
            <person name="Warren W.C."/>
            <person name="Bartschat S."/>
            <person name="Kehr S."/>
            <person name="Marz M."/>
            <person name="Stadler P.F."/>
            <person name="Smith J."/>
            <person name="Kraus R.H."/>
            <person name="Zhao Y."/>
            <person name="Ren L."/>
            <person name="Fei J."/>
            <person name="Morisson M."/>
            <person name="Kaiser P."/>
            <person name="Griffin D.K."/>
            <person name="Rao M."/>
            <person name="Pitel F."/>
            <person name="Wang J."/>
            <person name="Li N."/>
        </authorList>
    </citation>
    <scope>NUCLEOTIDE SEQUENCE [LARGE SCALE GENOMIC DNA]</scope>
</reference>
<protein>
    <submittedName>
        <fullName evidence="1">Uncharacterized protein</fullName>
    </submittedName>
</protein>
<proteinExistence type="predicted"/>
<gene>
    <name evidence="1" type="ORF">Anapl_10997</name>
</gene>
<evidence type="ECO:0000313" key="1">
    <source>
        <dbReference type="EMBL" id="EOA95427.1"/>
    </source>
</evidence>
<organism evidence="1 2">
    <name type="scientific">Anas platyrhynchos</name>
    <name type="common">Mallard</name>
    <name type="synonym">Anas boschas</name>
    <dbReference type="NCBI Taxonomy" id="8839"/>
    <lineage>
        <taxon>Eukaryota</taxon>
        <taxon>Metazoa</taxon>
        <taxon>Chordata</taxon>
        <taxon>Craniata</taxon>
        <taxon>Vertebrata</taxon>
        <taxon>Euteleostomi</taxon>
        <taxon>Archelosauria</taxon>
        <taxon>Archosauria</taxon>
        <taxon>Dinosauria</taxon>
        <taxon>Saurischia</taxon>
        <taxon>Theropoda</taxon>
        <taxon>Coelurosauria</taxon>
        <taxon>Aves</taxon>
        <taxon>Neognathae</taxon>
        <taxon>Galloanserae</taxon>
        <taxon>Anseriformes</taxon>
        <taxon>Anatidae</taxon>
        <taxon>Anatinae</taxon>
        <taxon>Anas</taxon>
    </lineage>
</organism>
<dbReference type="Proteomes" id="UP000296049">
    <property type="component" value="Unassembled WGS sequence"/>
</dbReference>